<evidence type="ECO:0000313" key="2">
    <source>
        <dbReference type="EMBL" id="OSY41726.1"/>
    </source>
</evidence>
<evidence type="ECO:0000313" key="3">
    <source>
        <dbReference type="Proteomes" id="UP000194360"/>
    </source>
</evidence>
<feature type="region of interest" description="Disordered" evidence="1">
    <location>
        <begin position="214"/>
        <end position="354"/>
    </location>
</feature>
<dbReference type="AlphaFoldDB" id="A0A1Y2N2M8"/>
<sequence>MPGCSPTIPSGLPVTHVRTGSPAGGGGRTGSAGTSGRIHRTGPAGHRTIRRRPPATRPGAPGPRAPARVSGPGAGHRTPDGPVRTLAAAPVSRWAAPETPRVEPHRSRPAATGGAPCPGPDPGRRTVETLGVAPGPLGRASACPARDRVAPRRTRTIPDPVPPGPPRGAAAATTTGPTHSAPAPAGPGCPPTARTPAAAATATVCRTGPGCGAVTAHTAPGRPIPAAAPAPPVPHPAGRGPAGRRAAARGTGPRTPGRPTPGGRAPAPTRPGSPLPGRTPRVTALPATARRSTRPARSPPDRPNRAGRAGQPGRPGAELPDSASLRAATATATGTGTAAPARPGGGCGTCWSRC</sequence>
<feature type="compositionally biased region" description="Low complexity" evidence="1">
    <location>
        <begin position="306"/>
        <end position="317"/>
    </location>
</feature>
<organism evidence="2 3">
    <name type="scientific">Pseudonocardia autotrophica</name>
    <name type="common">Amycolata autotrophica</name>
    <name type="synonym">Nocardia autotrophica</name>
    <dbReference type="NCBI Taxonomy" id="2074"/>
    <lineage>
        <taxon>Bacteria</taxon>
        <taxon>Bacillati</taxon>
        <taxon>Actinomycetota</taxon>
        <taxon>Actinomycetes</taxon>
        <taxon>Pseudonocardiales</taxon>
        <taxon>Pseudonocardiaceae</taxon>
        <taxon>Pseudonocardia</taxon>
    </lineage>
</organism>
<keyword evidence="3" id="KW-1185">Reference proteome</keyword>
<evidence type="ECO:0000256" key="1">
    <source>
        <dbReference type="SAM" id="MobiDB-lite"/>
    </source>
</evidence>
<dbReference type="EMBL" id="MIGB01000007">
    <property type="protein sequence ID" value="OSY41726.1"/>
    <property type="molecule type" value="Genomic_DNA"/>
</dbReference>
<feature type="compositionally biased region" description="Low complexity" evidence="1">
    <location>
        <begin position="191"/>
        <end position="201"/>
    </location>
</feature>
<dbReference type="Proteomes" id="UP000194360">
    <property type="component" value="Unassembled WGS sequence"/>
</dbReference>
<name>A0A1Y2N2M8_PSEAH</name>
<feature type="compositionally biased region" description="Pro residues" evidence="1">
    <location>
        <begin position="222"/>
        <end position="235"/>
    </location>
</feature>
<protein>
    <submittedName>
        <fullName evidence="2">Uncharacterized protein</fullName>
    </submittedName>
</protein>
<feature type="compositionally biased region" description="Low complexity" evidence="1">
    <location>
        <begin position="167"/>
        <end position="183"/>
    </location>
</feature>
<reference evidence="2 3" key="1">
    <citation type="submission" date="2016-09" db="EMBL/GenBank/DDBJ databases">
        <title>Pseudonocardia autotrophica DSM535, a candidate organism with high potential of specific P450 cytochromes.</title>
        <authorList>
            <person name="Grumaz C."/>
            <person name="Vainshtein Y."/>
            <person name="Kirstahler P."/>
            <person name="Sohn K."/>
        </authorList>
    </citation>
    <scope>NUCLEOTIDE SEQUENCE [LARGE SCALE GENOMIC DNA]</scope>
    <source>
        <strain evidence="2 3">DSM 535</strain>
    </source>
</reference>
<gene>
    <name evidence="2" type="ORF">BG845_01754</name>
</gene>
<accession>A0A1Y2N2M8</accession>
<feature type="compositionally biased region" description="Low complexity" evidence="1">
    <location>
        <begin position="236"/>
        <end position="267"/>
    </location>
</feature>
<feature type="compositionally biased region" description="Low complexity" evidence="1">
    <location>
        <begin position="326"/>
        <end position="342"/>
    </location>
</feature>
<dbReference type="STRING" id="2074.BG845_01754"/>
<feature type="region of interest" description="Disordered" evidence="1">
    <location>
        <begin position="1"/>
        <end position="201"/>
    </location>
</feature>
<comment type="caution">
    <text evidence="2">The sequence shown here is derived from an EMBL/GenBank/DDBJ whole genome shotgun (WGS) entry which is preliminary data.</text>
</comment>
<proteinExistence type="predicted"/>